<dbReference type="KEGG" id="crs:FQB35_00210"/>
<dbReference type="OrthoDB" id="1952080at2"/>
<gene>
    <name evidence="1" type="ORF">FQB35_00210</name>
</gene>
<evidence type="ECO:0000313" key="1">
    <source>
        <dbReference type="EMBL" id="QEK10919.1"/>
    </source>
</evidence>
<organism evidence="1 2">
    <name type="scientific">Crassaminicella thermophila</name>
    <dbReference type="NCBI Taxonomy" id="2599308"/>
    <lineage>
        <taxon>Bacteria</taxon>
        <taxon>Bacillati</taxon>
        <taxon>Bacillota</taxon>
        <taxon>Clostridia</taxon>
        <taxon>Eubacteriales</taxon>
        <taxon>Clostridiaceae</taxon>
        <taxon>Crassaminicella</taxon>
    </lineage>
</organism>
<name>A0A5C0SDC2_CRATE</name>
<keyword evidence="2" id="KW-1185">Reference proteome</keyword>
<dbReference type="EMBL" id="CP042243">
    <property type="protein sequence ID" value="QEK10919.1"/>
    <property type="molecule type" value="Genomic_DNA"/>
</dbReference>
<sequence length="164" mass="20514">MEQNYELTTRRYFFELGKLFLKSIVAYCLNRDDQLEKLYYRTMDIHIEYIEKYYDEEEKEERFKERIYELLDLIALREQNNILKIKDRIYKGIKLRENIIDDMYIELWLINKDLYLYIFEKCKREEILPFYIEDPYLICLDQVYYALRNKRVEGLLSLLYKKSE</sequence>
<evidence type="ECO:0000313" key="2">
    <source>
        <dbReference type="Proteomes" id="UP000324646"/>
    </source>
</evidence>
<accession>A0A5C0SDC2</accession>
<reference evidence="1 2" key="1">
    <citation type="submission" date="2019-07" db="EMBL/GenBank/DDBJ databases">
        <title>Complete genome of Crassaminicella thermophila SY095.</title>
        <authorList>
            <person name="Li X."/>
        </authorList>
    </citation>
    <scope>NUCLEOTIDE SEQUENCE [LARGE SCALE GENOMIC DNA]</scope>
    <source>
        <strain evidence="1 2">SY095</strain>
    </source>
</reference>
<protein>
    <submittedName>
        <fullName evidence="1">Uncharacterized protein</fullName>
    </submittedName>
</protein>
<proteinExistence type="predicted"/>
<dbReference type="RefSeq" id="WP_148807993.1">
    <property type="nucleotide sequence ID" value="NZ_CP042243.1"/>
</dbReference>
<dbReference type="AlphaFoldDB" id="A0A5C0SDC2"/>
<dbReference type="Proteomes" id="UP000324646">
    <property type="component" value="Chromosome"/>
</dbReference>